<feature type="transmembrane region" description="Helical" evidence="1">
    <location>
        <begin position="254"/>
        <end position="275"/>
    </location>
</feature>
<dbReference type="PANTHER" id="PTHR11683:SF12">
    <property type="entry name" value="M6, ISOFORM F"/>
    <property type="match status" value="1"/>
</dbReference>
<reference evidence="2" key="1">
    <citation type="submission" date="2020-03" db="EMBL/GenBank/DDBJ databases">
        <title>Transcriptomic Profiling of the Digestive Tract of the Rat Flea, Xenopsylla cheopis, Following Blood Feeding and Infection with Yersinia pestis.</title>
        <authorList>
            <person name="Bland D.M."/>
            <person name="Martens C.A."/>
            <person name="Virtaneva K."/>
            <person name="Kanakabandi K."/>
            <person name="Long D."/>
            <person name="Rosenke R."/>
            <person name="Saturday G.A."/>
            <person name="Hoyt F.H."/>
            <person name="Bruno D.P."/>
            <person name="Ribeiro J.M.C."/>
            <person name="Hinnebusch J."/>
        </authorList>
    </citation>
    <scope>NUCLEOTIDE SEQUENCE</scope>
</reference>
<feature type="transmembrane region" description="Helical" evidence="1">
    <location>
        <begin position="80"/>
        <end position="101"/>
    </location>
</feature>
<dbReference type="InterPro" id="IPR001614">
    <property type="entry name" value="Myelin_PLP"/>
</dbReference>
<keyword evidence="1" id="KW-0472">Membrane</keyword>
<name>A0A6M2DF20_XENCH</name>
<dbReference type="GO" id="GO:0005886">
    <property type="term" value="C:plasma membrane"/>
    <property type="evidence" value="ECO:0007669"/>
    <property type="project" value="TreeGrafter"/>
</dbReference>
<dbReference type="GO" id="GO:0031175">
    <property type="term" value="P:neuron projection development"/>
    <property type="evidence" value="ECO:0007669"/>
    <property type="project" value="TreeGrafter"/>
</dbReference>
<dbReference type="EMBL" id="GIIL01000514">
    <property type="protein sequence ID" value="NOV44240.1"/>
    <property type="molecule type" value="Transcribed_RNA"/>
</dbReference>
<protein>
    <submittedName>
        <fullName evidence="2">Putative conserved plasma membrane protein</fullName>
    </submittedName>
</protein>
<dbReference type="PANTHER" id="PTHR11683">
    <property type="entry name" value="MYELIN PROTEOLIPID"/>
    <property type="match status" value="1"/>
</dbReference>
<keyword evidence="1" id="KW-0812">Transmembrane</keyword>
<dbReference type="Pfam" id="PF01275">
    <property type="entry name" value="Myelin_PLP"/>
    <property type="match status" value="1"/>
</dbReference>
<evidence type="ECO:0000313" key="2">
    <source>
        <dbReference type="EMBL" id="NOV44240.1"/>
    </source>
</evidence>
<sequence length="314" mass="35595">MASRRRSPLTVQEEILLETNFDDESGTPQTRQNKVYRIRNSDLSIDRYSEGSLRRGQLGGRKNPGSCCQACLTRIPYATLIATVMCLLGVGVFCGTMYRGATLAVLMADQVFHQRLMWLEAVQMVFVVLGASMAALGFIILFVGFLATGATRHKVYRAWGSRVGGRISCAVFMGVTYILQLAWILMFAFLVVVTFIFTMFWHMCYNYSRVVRDCIDLTQFDFMFPNGTRVEDMKVCGPTEIKLFCKDSVEKAEMMFILATAASMLVILSLIHYLMCLSANYAHIRDHEKFQELQELHCLNDPDYLSTAASKDRF</sequence>
<dbReference type="AlphaFoldDB" id="A0A6M2DF20"/>
<accession>A0A6M2DF20</accession>
<keyword evidence="1" id="KW-1133">Transmembrane helix</keyword>
<organism evidence="2">
    <name type="scientific">Xenopsylla cheopis</name>
    <name type="common">Oriental rat flea</name>
    <name type="synonym">Pulex cheopis</name>
    <dbReference type="NCBI Taxonomy" id="163159"/>
    <lineage>
        <taxon>Eukaryota</taxon>
        <taxon>Metazoa</taxon>
        <taxon>Ecdysozoa</taxon>
        <taxon>Arthropoda</taxon>
        <taxon>Hexapoda</taxon>
        <taxon>Insecta</taxon>
        <taxon>Pterygota</taxon>
        <taxon>Neoptera</taxon>
        <taxon>Endopterygota</taxon>
        <taxon>Siphonaptera</taxon>
        <taxon>Pulicidae</taxon>
        <taxon>Xenopsyllinae</taxon>
        <taxon>Xenopsylla</taxon>
    </lineage>
</organism>
<feature type="transmembrane region" description="Helical" evidence="1">
    <location>
        <begin position="121"/>
        <end position="148"/>
    </location>
</feature>
<feature type="transmembrane region" description="Helical" evidence="1">
    <location>
        <begin position="169"/>
        <end position="201"/>
    </location>
</feature>
<proteinExistence type="predicted"/>
<evidence type="ECO:0000256" key="1">
    <source>
        <dbReference type="SAM" id="Phobius"/>
    </source>
</evidence>